<dbReference type="InterPro" id="IPR001647">
    <property type="entry name" value="HTH_TetR"/>
</dbReference>
<keyword evidence="5" id="KW-1185">Reference proteome</keyword>
<dbReference type="EMBL" id="JQCQ01000019">
    <property type="protein sequence ID" value="KRO24881.1"/>
    <property type="molecule type" value="Genomic_DNA"/>
</dbReference>
<accession>A0A0R2NGB7</accession>
<dbReference type="Gene3D" id="1.10.10.60">
    <property type="entry name" value="Homeodomain-like"/>
    <property type="match status" value="1"/>
</dbReference>
<comment type="caution">
    <text evidence="4">The sequence shown here is derived from an EMBL/GenBank/DDBJ whole genome shotgun (WGS) entry which is preliminary data.</text>
</comment>
<evidence type="ECO:0000259" key="3">
    <source>
        <dbReference type="PROSITE" id="PS50977"/>
    </source>
</evidence>
<dbReference type="Gene3D" id="1.10.357.10">
    <property type="entry name" value="Tetracycline Repressor, domain 2"/>
    <property type="match status" value="1"/>
</dbReference>
<evidence type="ECO:0000256" key="1">
    <source>
        <dbReference type="ARBA" id="ARBA00023125"/>
    </source>
</evidence>
<dbReference type="GO" id="GO:0003677">
    <property type="term" value="F:DNA binding"/>
    <property type="evidence" value="ECO:0007669"/>
    <property type="project" value="UniProtKB-UniRule"/>
</dbReference>
<sequence length="197" mass="22719">MNNQHRRRGDELVNDIKKAALNILITDGYASVTFASVARQAHTSRSVLYHYWDTAFDLMLDSVHDGMINRVSEGDLDLSKRSLRDNLVSVGEFFLNNLTQIPLEFSQAMFYQLSQHHNKVSEILDDANQNSLSAMKHILEFAIEHHEIRIMPPLNTQLTLFQLIRYRFVVENQKMDRNKIKKLVDQVVLPAILEQGA</sequence>
<dbReference type="SUPFAM" id="SSF48498">
    <property type="entry name" value="Tetracyclin repressor-like, C-terminal domain"/>
    <property type="match status" value="1"/>
</dbReference>
<evidence type="ECO:0000256" key="2">
    <source>
        <dbReference type="PROSITE-ProRule" id="PRU00335"/>
    </source>
</evidence>
<feature type="DNA-binding region" description="H-T-H motif" evidence="2">
    <location>
        <begin position="33"/>
        <end position="52"/>
    </location>
</feature>
<dbReference type="SUPFAM" id="SSF46689">
    <property type="entry name" value="Homeodomain-like"/>
    <property type="match status" value="1"/>
</dbReference>
<gene>
    <name evidence="4" type="ORF">IV88_GL000544</name>
</gene>
<protein>
    <recommendedName>
        <fullName evidence="3">HTH tetR-type domain-containing protein</fullName>
    </recommendedName>
</protein>
<evidence type="ECO:0000313" key="4">
    <source>
        <dbReference type="EMBL" id="KRO24881.1"/>
    </source>
</evidence>
<keyword evidence="1 2" id="KW-0238">DNA-binding</keyword>
<organism evidence="4 5">
    <name type="scientific">Pediococcus argentinicus</name>
    <dbReference type="NCBI Taxonomy" id="480391"/>
    <lineage>
        <taxon>Bacteria</taxon>
        <taxon>Bacillati</taxon>
        <taxon>Bacillota</taxon>
        <taxon>Bacilli</taxon>
        <taxon>Lactobacillales</taxon>
        <taxon>Lactobacillaceae</taxon>
        <taxon>Pediococcus</taxon>
    </lineage>
</organism>
<dbReference type="InterPro" id="IPR036271">
    <property type="entry name" value="Tet_transcr_reg_TetR-rel_C_sf"/>
</dbReference>
<dbReference type="Pfam" id="PF00440">
    <property type="entry name" value="TetR_N"/>
    <property type="match status" value="1"/>
</dbReference>
<dbReference type="PROSITE" id="PS50977">
    <property type="entry name" value="HTH_TETR_2"/>
    <property type="match status" value="1"/>
</dbReference>
<dbReference type="PATRIC" id="fig|480391.4.peg.553"/>
<dbReference type="RefSeq" id="WP_057799616.1">
    <property type="nucleotide sequence ID" value="NZ_BJZZ01000020.1"/>
</dbReference>
<feature type="domain" description="HTH tetR-type" evidence="3">
    <location>
        <begin position="10"/>
        <end position="70"/>
    </location>
</feature>
<dbReference type="OrthoDB" id="9796019at2"/>
<proteinExistence type="predicted"/>
<evidence type="ECO:0000313" key="5">
    <source>
        <dbReference type="Proteomes" id="UP000051249"/>
    </source>
</evidence>
<dbReference type="InterPro" id="IPR009057">
    <property type="entry name" value="Homeodomain-like_sf"/>
</dbReference>
<reference evidence="4 5" key="1">
    <citation type="journal article" date="2015" name="Genome Announc.">
        <title>Expanding the biotechnology potential of lactobacilli through comparative genomics of 213 strains and associated genera.</title>
        <authorList>
            <person name="Sun Z."/>
            <person name="Harris H.M."/>
            <person name="McCann A."/>
            <person name="Guo C."/>
            <person name="Argimon S."/>
            <person name="Zhang W."/>
            <person name="Yang X."/>
            <person name="Jeffery I.B."/>
            <person name="Cooney J.C."/>
            <person name="Kagawa T.F."/>
            <person name="Liu W."/>
            <person name="Song Y."/>
            <person name="Salvetti E."/>
            <person name="Wrobel A."/>
            <person name="Rasinkangas P."/>
            <person name="Parkhill J."/>
            <person name="Rea M.C."/>
            <person name="O'Sullivan O."/>
            <person name="Ritari J."/>
            <person name="Douillard F.P."/>
            <person name="Paul Ross R."/>
            <person name="Yang R."/>
            <person name="Briner A.E."/>
            <person name="Felis G.E."/>
            <person name="de Vos W.M."/>
            <person name="Barrangou R."/>
            <person name="Klaenhammer T.R."/>
            <person name="Caufield P.W."/>
            <person name="Cui Y."/>
            <person name="Zhang H."/>
            <person name="O'Toole P.W."/>
        </authorList>
    </citation>
    <scope>NUCLEOTIDE SEQUENCE [LARGE SCALE GENOMIC DNA]</scope>
    <source>
        <strain evidence="4 5">DSM 23026</strain>
    </source>
</reference>
<dbReference type="AlphaFoldDB" id="A0A0R2NGB7"/>
<name>A0A0R2NGB7_9LACO</name>
<dbReference type="Proteomes" id="UP000051249">
    <property type="component" value="Unassembled WGS sequence"/>
</dbReference>